<organism evidence="4 5">
    <name type="scientific">Plectus sambesii</name>
    <dbReference type="NCBI Taxonomy" id="2011161"/>
    <lineage>
        <taxon>Eukaryota</taxon>
        <taxon>Metazoa</taxon>
        <taxon>Ecdysozoa</taxon>
        <taxon>Nematoda</taxon>
        <taxon>Chromadorea</taxon>
        <taxon>Plectida</taxon>
        <taxon>Plectina</taxon>
        <taxon>Plectoidea</taxon>
        <taxon>Plectidae</taxon>
        <taxon>Plectus</taxon>
    </lineage>
</organism>
<protein>
    <submittedName>
        <fullName evidence="5">EGF-like domain-containing protein</fullName>
    </submittedName>
</protein>
<dbReference type="AlphaFoldDB" id="A0A914X3Z5"/>
<proteinExistence type="predicted"/>
<dbReference type="InterPro" id="IPR000742">
    <property type="entry name" value="EGF"/>
</dbReference>
<evidence type="ECO:0000259" key="2">
    <source>
        <dbReference type="PROSITE" id="PS00022"/>
    </source>
</evidence>
<evidence type="ECO:0000256" key="1">
    <source>
        <dbReference type="SAM" id="SignalP"/>
    </source>
</evidence>
<accession>A0A914X3Z5</accession>
<evidence type="ECO:0000259" key="3">
    <source>
        <dbReference type="PROSITE" id="PS01186"/>
    </source>
</evidence>
<name>A0A914X3Z5_9BILA</name>
<feature type="domain" description="EGF-like" evidence="2 3">
    <location>
        <begin position="77"/>
        <end position="88"/>
    </location>
</feature>
<dbReference type="Gene3D" id="2.10.25.10">
    <property type="entry name" value="Laminin"/>
    <property type="match status" value="1"/>
</dbReference>
<feature type="chain" id="PRO_5036767061" evidence="1">
    <location>
        <begin position="19"/>
        <end position="134"/>
    </location>
</feature>
<evidence type="ECO:0000313" key="5">
    <source>
        <dbReference type="WBParaSite" id="PSAMB.scaffold638size44922.g7591.t1"/>
    </source>
</evidence>
<dbReference type="PROSITE" id="PS01186">
    <property type="entry name" value="EGF_2"/>
    <property type="match status" value="1"/>
</dbReference>
<sequence length="134" mass="14410">MDSLLLAMPILLLSSSQASVSTAVPLTNCKNNGTLTPNGCICKHAYTGKHCEDYACVNGLSTGESYDPESVFFDRRCLCDVGWTGELCEESVLSTQCNGQGEMINSSCACYQYYAGAHCNFVTKCVHGQLSNGR</sequence>
<evidence type="ECO:0000313" key="4">
    <source>
        <dbReference type="Proteomes" id="UP000887566"/>
    </source>
</evidence>
<keyword evidence="4" id="KW-1185">Reference proteome</keyword>
<dbReference type="Proteomes" id="UP000887566">
    <property type="component" value="Unplaced"/>
</dbReference>
<feature type="signal peptide" evidence="1">
    <location>
        <begin position="1"/>
        <end position="18"/>
    </location>
</feature>
<dbReference type="PROSITE" id="PS00022">
    <property type="entry name" value="EGF_1"/>
    <property type="match status" value="1"/>
</dbReference>
<keyword evidence="1" id="KW-0732">Signal</keyword>
<dbReference type="WBParaSite" id="PSAMB.scaffold638size44922.g7591.t1">
    <property type="protein sequence ID" value="PSAMB.scaffold638size44922.g7591.t1"/>
    <property type="gene ID" value="PSAMB.scaffold638size44922.g7591"/>
</dbReference>
<reference evidence="5" key="1">
    <citation type="submission" date="2022-11" db="UniProtKB">
        <authorList>
            <consortium name="WormBaseParasite"/>
        </authorList>
    </citation>
    <scope>IDENTIFICATION</scope>
</reference>